<gene>
    <name evidence="2" type="primary">21</name>
    <name evidence="2" type="ORF">SEA_TATANKA_21</name>
</gene>
<feature type="compositionally biased region" description="Polar residues" evidence="1">
    <location>
        <begin position="1"/>
        <end position="21"/>
    </location>
</feature>
<evidence type="ECO:0000313" key="3">
    <source>
        <dbReference type="Proteomes" id="UP000252994"/>
    </source>
</evidence>
<dbReference type="GeneID" id="79993647"/>
<feature type="region of interest" description="Disordered" evidence="1">
    <location>
        <begin position="53"/>
        <end position="76"/>
    </location>
</feature>
<evidence type="ECO:0000256" key="1">
    <source>
        <dbReference type="SAM" id="MobiDB-lite"/>
    </source>
</evidence>
<dbReference type="Proteomes" id="UP000252994">
    <property type="component" value="Segment"/>
</dbReference>
<name>A0A2Z5HG38_9CAUD</name>
<dbReference type="KEGG" id="vg:79993647"/>
<accession>A0A2Z5HG38</accession>
<evidence type="ECO:0000313" key="2">
    <source>
        <dbReference type="EMBL" id="AXC38647.1"/>
    </source>
</evidence>
<proteinExistence type="predicted"/>
<feature type="region of interest" description="Disordered" evidence="1">
    <location>
        <begin position="1"/>
        <end position="22"/>
    </location>
</feature>
<dbReference type="EMBL" id="MH399789">
    <property type="protein sequence ID" value="AXC38647.1"/>
    <property type="molecule type" value="Genomic_DNA"/>
</dbReference>
<organism evidence="2 3">
    <name type="scientific">Arthrobacter phage Tatanka</name>
    <dbReference type="NCBI Taxonomy" id="2250368"/>
    <lineage>
        <taxon>Viruses</taxon>
        <taxon>Duplodnaviria</taxon>
        <taxon>Heunggongvirae</taxon>
        <taxon>Uroviricota</taxon>
        <taxon>Caudoviricetes</taxon>
        <taxon>Gordonvirus</taxon>
        <taxon>Gordonvirus tatanka</taxon>
    </lineage>
</organism>
<dbReference type="CDD" id="cd19958">
    <property type="entry name" value="pyocin_knob"/>
    <property type="match status" value="1"/>
</dbReference>
<feature type="compositionally biased region" description="Gly residues" evidence="1">
    <location>
        <begin position="64"/>
        <end position="76"/>
    </location>
</feature>
<sequence>MVNQPDDPNQAQAWISGTPPDQTIDFYIPRGNTGPRGPIGPIGPSLAVGSVETVTGPAAPGTVGPQGGTGPKGDPGGIVLGTALGTNDLNNIIAAGTYYQSDAATGTLARNYPKDVVAGNLVVFQAASSNLLKQIFYPINGAFQGRVFYVRQYNTNAWSAWAFYGSTRVDQSAGRTIYQWDDINNRDQLVYGDTGVRDVRALFDSAKVTVGTGKMRRTGHVVELRVLGMQAVAGVSGNIQTLLTNLPYGFRNEHTVTVIATQGFESLTRADLAFNAGGLTVRNLVQNPSTSFTLIWTTLDAWPTTLPGDPIGSLPSA</sequence>
<feature type="compositionally biased region" description="Low complexity" evidence="1">
    <location>
        <begin position="53"/>
        <end position="63"/>
    </location>
</feature>
<keyword evidence="3" id="KW-1185">Reference proteome</keyword>
<dbReference type="RefSeq" id="YP_010750297.1">
    <property type="nucleotide sequence ID" value="NC_073332.1"/>
</dbReference>
<protein>
    <submittedName>
        <fullName evidence="2">Minor tail protein</fullName>
    </submittedName>
</protein>
<reference evidence="2 3" key="1">
    <citation type="submission" date="2018-05" db="EMBL/GenBank/DDBJ databases">
        <authorList>
            <person name="Bachelani S.F."/>
            <person name="Bookler A."/>
            <person name="Buetow B.S."/>
            <person name="Carlson C.A."/>
            <person name="Carlson K.H."/>
            <person name="Clemmensen B.D."/>
            <person name="Dailey E.M."/>
            <person name="DeWindt D.C.-M."/>
            <person name="Doucette K.N."/>
            <person name="Duclos J.A."/>
            <person name="Edstrom A.R."/>
            <person name="Flandrick S."/>
            <person name="Furey R.B."/>
            <person name="Gelatt T.A."/>
            <person name="Glynn C."/>
            <person name="Hansen B.R."/>
            <person name="Hass A.M."/>
            <person name="Hensley D.H."/>
            <person name="Hoffstatter E.W."/>
            <person name="Jacob S.K.L."/>
            <person name="Jones K."/>
            <person name="Lisowski P.J."/>
            <person name="Luttrell D.P."/>
            <person name="Paulus B.K."/>
            <person name="Pliszka M.A."/>
            <person name="Preder H."/>
            <person name="Pugh C.O."/>
            <person name="Ricchio J.M."/>
            <person name="Ruesch E.P."/>
            <person name="Seif K.S."/>
            <person name="Servin-Meza L.A."/>
            <person name="Solberg C.E."/>
            <person name="Timm P.H."/>
            <person name="Wang S.P."/>
            <person name="Weinberg M."/>
            <person name="Wright R.S."/>
            <person name="Zobrist M.A."/>
            <person name="Bonilla J.A."/>
            <person name="Klyczek K."/>
            <person name="Garlena R.A."/>
            <person name="Russell D.A."/>
            <person name="Pope W.H."/>
            <person name="Jacobs-Sera D."/>
            <person name="Hatfull G.F."/>
        </authorList>
    </citation>
    <scope>NUCLEOTIDE SEQUENCE [LARGE SCALE GENOMIC DNA]</scope>
</reference>